<feature type="domain" description="DUF7668" evidence="1">
    <location>
        <begin position="74"/>
        <end position="124"/>
    </location>
</feature>
<gene>
    <name evidence="2" type="ORF">B5F11_17345</name>
</gene>
<sequence>MIYAEKGKERDSFIAFIEHALGILSKMEYTSFLSRFDDSRLAEQDLIRALKYLDETRPALKIDDPTLINSNQQEINLIAFPDGNGYYMDYDLTTDGKVNDLTIQVEFRKEGNGYIVLLDDLHTM</sequence>
<protein>
    <recommendedName>
        <fullName evidence="1">DUF7668 domain-containing protein</fullName>
    </recommendedName>
</protein>
<name>A0A1Y4E4S1_9FIRM</name>
<dbReference type="InterPro" id="IPR056085">
    <property type="entry name" value="DUF7668"/>
</dbReference>
<dbReference type="Proteomes" id="UP000196386">
    <property type="component" value="Unassembled WGS sequence"/>
</dbReference>
<proteinExistence type="predicted"/>
<evidence type="ECO:0000313" key="3">
    <source>
        <dbReference type="Proteomes" id="UP000196386"/>
    </source>
</evidence>
<reference evidence="3" key="1">
    <citation type="submission" date="2017-04" db="EMBL/GenBank/DDBJ databases">
        <title>Function of individual gut microbiota members based on whole genome sequencing of pure cultures obtained from chicken caecum.</title>
        <authorList>
            <person name="Medvecky M."/>
            <person name="Cejkova D."/>
            <person name="Polansky O."/>
            <person name="Karasova D."/>
            <person name="Kubasova T."/>
            <person name="Cizek A."/>
            <person name="Rychlik I."/>
        </authorList>
    </citation>
    <scope>NUCLEOTIDE SEQUENCE [LARGE SCALE GENOMIC DNA]</scope>
    <source>
        <strain evidence="3">An175</strain>
    </source>
</reference>
<dbReference type="Pfam" id="PF24705">
    <property type="entry name" value="DUF7668"/>
    <property type="match status" value="1"/>
</dbReference>
<evidence type="ECO:0000259" key="1">
    <source>
        <dbReference type="Pfam" id="PF24705"/>
    </source>
</evidence>
<evidence type="ECO:0000313" key="2">
    <source>
        <dbReference type="EMBL" id="OUP67575.1"/>
    </source>
</evidence>
<comment type="caution">
    <text evidence="2">The sequence shown here is derived from an EMBL/GenBank/DDBJ whole genome shotgun (WGS) entry which is preliminary data.</text>
</comment>
<dbReference type="AlphaFoldDB" id="A0A1Y4E4S1"/>
<dbReference type="EMBL" id="NFKP01000030">
    <property type="protein sequence ID" value="OUP67575.1"/>
    <property type="molecule type" value="Genomic_DNA"/>
</dbReference>
<dbReference type="RefSeq" id="WP_087216611.1">
    <property type="nucleotide sequence ID" value="NZ_JADPBN010000004.1"/>
</dbReference>
<accession>A0A1Y4E4S1</accession>
<organism evidence="2 3">
    <name type="scientific">Anaerotruncus colihominis</name>
    <dbReference type="NCBI Taxonomy" id="169435"/>
    <lineage>
        <taxon>Bacteria</taxon>
        <taxon>Bacillati</taxon>
        <taxon>Bacillota</taxon>
        <taxon>Clostridia</taxon>
        <taxon>Eubacteriales</taxon>
        <taxon>Oscillospiraceae</taxon>
        <taxon>Anaerotruncus</taxon>
    </lineage>
</organism>